<protein>
    <submittedName>
        <fullName evidence="2">Uncharacterized protein</fullName>
    </submittedName>
</protein>
<evidence type="ECO:0000313" key="3">
    <source>
        <dbReference type="Proteomes" id="UP001153954"/>
    </source>
</evidence>
<dbReference type="AlphaFoldDB" id="A0AAU9TKU7"/>
<keyword evidence="1" id="KW-1133">Transmembrane helix</keyword>
<keyword evidence="3" id="KW-1185">Reference proteome</keyword>
<feature type="transmembrane region" description="Helical" evidence="1">
    <location>
        <begin position="20"/>
        <end position="41"/>
    </location>
</feature>
<comment type="caution">
    <text evidence="2">The sequence shown here is derived from an EMBL/GenBank/DDBJ whole genome shotgun (WGS) entry which is preliminary data.</text>
</comment>
<organism evidence="2 3">
    <name type="scientific">Euphydryas editha</name>
    <name type="common">Edith's checkerspot</name>
    <dbReference type="NCBI Taxonomy" id="104508"/>
    <lineage>
        <taxon>Eukaryota</taxon>
        <taxon>Metazoa</taxon>
        <taxon>Ecdysozoa</taxon>
        <taxon>Arthropoda</taxon>
        <taxon>Hexapoda</taxon>
        <taxon>Insecta</taxon>
        <taxon>Pterygota</taxon>
        <taxon>Neoptera</taxon>
        <taxon>Endopterygota</taxon>
        <taxon>Lepidoptera</taxon>
        <taxon>Glossata</taxon>
        <taxon>Ditrysia</taxon>
        <taxon>Papilionoidea</taxon>
        <taxon>Nymphalidae</taxon>
        <taxon>Nymphalinae</taxon>
        <taxon>Euphydryas</taxon>
    </lineage>
</organism>
<dbReference type="Proteomes" id="UP001153954">
    <property type="component" value="Unassembled WGS sequence"/>
</dbReference>
<keyword evidence="1" id="KW-0812">Transmembrane</keyword>
<evidence type="ECO:0000313" key="2">
    <source>
        <dbReference type="EMBL" id="CAH2087730.1"/>
    </source>
</evidence>
<name>A0AAU9TKU7_EUPED</name>
<proteinExistence type="predicted"/>
<keyword evidence="1" id="KW-0472">Membrane</keyword>
<sequence>MCYRKVVSTFQYLVHKAQDMFQHLLLVLVVYAFITYIKLLVGPNIPKPLQGSINYKCNQRKRICRVNSAGIVCDYIFVNLQNKTNNIDIIYVLF</sequence>
<dbReference type="EMBL" id="CAKOGL010000006">
    <property type="protein sequence ID" value="CAH2087730.1"/>
    <property type="molecule type" value="Genomic_DNA"/>
</dbReference>
<reference evidence="2" key="1">
    <citation type="submission" date="2022-03" db="EMBL/GenBank/DDBJ databases">
        <authorList>
            <person name="Tunstrom K."/>
        </authorList>
    </citation>
    <scope>NUCLEOTIDE SEQUENCE</scope>
</reference>
<evidence type="ECO:0000256" key="1">
    <source>
        <dbReference type="SAM" id="Phobius"/>
    </source>
</evidence>
<accession>A0AAU9TKU7</accession>
<gene>
    <name evidence="2" type="ORF">EEDITHA_LOCUS3961</name>
</gene>